<accession>A0A932MRB7</accession>
<reference evidence="3" key="1">
    <citation type="submission" date="2020-07" db="EMBL/GenBank/DDBJ databases">
        <title>Huge and variable diversity of episymbiotic CPR bacteria and DPANN archaea in groundwater ecosystems.</title>
        <authorList>
            <person name="He C.Y."/>
            <person name="Keren R."/>
            <person name="Whittaker M."/>
            <person name="Farag I.F."/>
            <person name="Doudna J."/>
            <person name="Cate J.H.D."/>
            <person name="Banfield J.F."/>
        </authorList>
    </citation>
    <scope>NUCLEOTIDE SEQUENCE</scope>
    <source>
        <strain evidence="3">NC_groundwater_763_Ag_S-0.2um_68_21</strain>
    </source>
</reference>
<dbReference type="Gene3D" id="3.40.50.720">
    <property type="entry name" value="NAD(P)-binding Rossmann-like Domain"/>
    <property type="match status" value="1"/>
</dbReference>
<feature type="domain" description="GFO/IDH/MocA-like oxidoreductase" evidence="2">
    <location>
        <begin position="133"/>
        <end position="252"/>
    </location>
</feature>
<dbReference type="Proteomes" id="UP000782312">
    <property type="component" value="Unassembled WGS sequence"/>
</dbReference>
<name>A0A932MRB7_UNCTE</name>
<organism evidence="3 4">
    <name type="scientific">Tectimicrobiota bacterium</name>
    <dbReference type="NCBI Taxonomy" id="2528274"/>
    <lineage>
        <taxon>Bacteria</taxon>
        <taxon>Pseudomonadati</taxon>
        <taxon>Nitrospinota/Tectimicrobiota group</taxon>
        <taxon>Candidatus Tectimicrobiota</taxon>
    </lineage>
</organism>
<dbReference type="SUPFAM" id="SSF51735">
    <property type="entry name" value="NAD(P)-binding Rossmann-fold domains"/>
    <property type="match status" value="1"/>
</dbReference>
<feature type="domain" description="Gfo/Idh/MocA-like oxidoreductase N-terminal" evidence="1">
    <location>
        <begin position="7"/>
        <end position="124"/>
    </location>
</feature>
<dbReference type="EMBL" id="JACPUR010000035">
    <property type="protein sequence ID" value="MBI3128906.1"/>
    <property type="molecule type" value="Genomic_DNA"/>
</dbReference>
<dbReference type="InterPro" id="IPR036291">
    <property type="entry name" value="NAD(P)-bd_dom_sf"/>
</dbReference>
<evidence type="ECO:0000259" key="1">
    <source>
        <dbReference type="Pfam" id="PF01408"/>
    </source>
</evidence>
<dbReference type="AlphaFoldDB" id="A0A932MRB7"/>
<gene>
    <name evidence="3" type="ORF">HYZ11_14970</name>
</gene>
<dbReference type="InterPro" id="IPR051317">
    <property type="entry name" value="Gfo/Idh/MocA_oxidoreduct"/>
</dbReference>
<evidence type="ECO:0000259" key="2">
    <source>
        <dbReference type="Pfam" id="PF22725"/>
    </source>
</evidence>
<dbReference type="Gene3D" id="3.30.360.10">
    <property type="entry name" value="Dihydrodipicolinate Reductase, domain 2"/>
    <property type="match status" value="1"/>
</dbReference>
<dbReference type="PANTHER" id="PTHR43708">
    <property type="entry name" value="CONSERVED EXPRESSED OXIDOREDUCTASE (EUROFUNG)"/>
    <property type="match status" value="1"/>
</dbReference>
<comment type="caution">
    <text evidence="3">The sequence shown here is derived from an EMBL/GenBank/DDBJ whole genome shotgun (WGS) entry which is preliminary data.</text>
</comment>
<evidence type="ECO:0000313" key="4">
    <source>
        <dbReference type="Proteomes" id="UP000782312"/>
    </source>
</evidence>
<dbReference type="PANTHER" id="PTHR43708:SF8">
    <property type="entry name" value="OXIDOREDUCTASE"/>
    <property type="match status" value="1"/>
</dbReference>
<dbReference type="Pfam" id="PF01408">
    <property type="entry name" value="GFO_IDH_MocA"/>
    <property type="match status" value="1"/>
</dbReference>
<dbReference type="InterPro" id="IPR000683">
    <property type="entry name" value="Gfo/Idh/MocA-like_OxRdtase_N"/>
</dbReference>
<dbReference type="GO" id="GO:0000166">
    <property type="term" value="F:nucleotide binding"/>
    <property type="evidence" value="ECO:0007669"/>
    <property type="project" value="InterPro"/>
</dbReference>
<evidence type="ECO:0000313" key="3">
    <source>
        <dbReference type="EMBL" id="MBI3128906.1"/>
    </source>
</evidence>
<dbReference type="Pfam" id="PF22725">
    <property type="entry name" value="GFO_IDH_MocA_C3"/>
    <property type="match status" value="1"/>
</dbReference>
<sequence>MAFEPVRVASMGLGRWANVLADAALRGGKIRLVSCFSRTPEKRREFSRRYGTREAVAFDEFLKDPEVEAVILTTPNHNHLEHIEALASAGKHVYCEKPIAHSLEHARRIVQAVERAGVKLAVGHSARRLAPSRKLKALIEAGEIGKVSMCESNFCTERGLELNPAMWRASGELNPTGVVIQLSIHHIDTLRYLNGPVRTVIGRLKRMHATADVEDTSMIVMEHENGVLSYVGGGWACPWAFHMNVHGTKGVAHFRITGQQWRDPSKAPEPIRLRIDRDPLGKDTVHDMPEGDMFRDALEDFASCVREGRSPEVDGRAAYEALAVVYAAAESSRAGRAVELGPFMA</sequence>
<dbReference type="SUPFAM" id="SSF55347">
    <property type="entry name" value="Glyceraldehyde-3-phosphate dehydrogenase-like, C-terminal domain"/>
    <property type="match status" value="1"/>
</dbReference>
<protein>
    <submittedName>
        <fullName evidence="3">Gfo/Idh/MocA family oxidoreductase</fullName>
    </submittedName>
</protein>
<proteinExistence type="predicted"/>
<dbReference type="InterPro" id="IPR055170">
    <property type="entry name" value="GFO_IDH_MocA-like_dom"/>
</dbReference>